<dbReference type="RefSeq" id="WP_053417696.1">
    <property type="nucleotide sequence ID" value="NZ_LILB01000005.1"/>
</dbReference>
<dbReference type="Pfam" id="PF13489">
    <property type="entry name" value="Methyltransf_23"/>
    <property type="match status" value="1"/>
</dbReference>
<dbReference type="Gene3D" id="3.40.50.150">
    <property type="entry name" value="Vaccinia Virus protein VP39"/>
    <property type="match status" value="1"/>
</dbReference>
<reference evidence="2" key="1">
    <citation type="submission" date="2015-08" db="EMBL/GenBank/DDBJ databases">
        <title>Fjat-10028 dsm 16317.</title>
        <authorList>
            <person name="Liu B."/>
            <person name="Wang J."/>
            <person name="Zhu Y."/>
            <person name="Liu G."/>
            <person name="Chen Q."/>
            <person name="Chen Z."/>
            <person name="Lan J."/>
            <person name="Che J."/>
            <person name="Ge C."/>
            <person name="Shi H."/>
            <person name="Pan Z."/>
            <person name="Liu X."/>
        </authorList>
    </citation>
    <scope>NUCLEOTIDE SEQUENCE [LARGE SCALE GENOMIC DNA]</scope>
    <source>
        <strain evidence="2">DSM 16317</strain>
    </source>
</reference>
<dbReference type="CDD" id="cd02440">
    <property type="entry name" value="AdoMet_MTases"/>
    <property type="match status" value="1"/>
</dbReference>
<dbReference type="InterPro" id="IPR029063">
    <property type="entry name" value="SAM-dependent_MTases_sf"/>
</dbReference>
<dbReference type="GO" id="GO:0032259">
    <property type="term" value="P:methylation"/>
    <property type="evidence" value="ECO:0007669"/>
    <property type="project" value="UniProtKB-KW"/>
</dbReference>
<evidence type="ECO:0000313" key="1">
    <source>
        <dbReference type="EMBL" id="KOO49526.1"/>
    </source>
</evidence>
<dbReference type="SUPFAM" id="SSF53335">
    <property type="entry name" value="S-adenosyl-L-methionine-dependent methyltransferases"/>
    <property type="match status" value="1"/>
</dbReference>
<gene>
    <name evidence="1" type="ORF">AMD00_14325</name>
</gene>
<dbReference type="GeneID" id="301137273"/>
<evidence type="ECO:0000313" key="2">
    <source>
        <dbReference type="Proteomes" id="UP000036867"/>
    </source>
</evidence>
<organism evidence="1 2">
    <name type="scientific">Viridibacillus arvi</name>
    <dbReference type="NCBI Taxonomy" id="263475"/>
    <lineage>
        <taxon>Bacteria</taxon>
        <taxon>Bacillati</taxon>
        <taxon>Bacillota</taxon>
        <taxon>Bacilli</taxon>
        <taxon>Bacillales</taxon>
        <taxon>Caryophanaceae</taxon>
        <taxon>Viridibacillus</taxon>
    </lineage>
</organism>
<dbReference type="GO" id="GO:0008168">
    <property type="term" value="F:methyltransferase activity"/>
    <property type="evidence" value="ECO:0007669"/>
    <property type="project" value="UniProtKB-KW"/>
</dbReference>
<dbReference type="OrthoDB" id="9777638at2"/>
<keyword evidence="1" id="KW-0808">Transferase</keyword>
<comment type="caution">
    <text evidence="1">The sequence shown here is derived from an EMBL/GenBank/DDBJ whole genome shotgun (WGS) entry which is preliminary data.</text>
</comment>
<sequence length="281" mass="31597">MDEKIIEEIVDCMAIYGNDSTIQKIQTAHRLKLAQFCSIKKGMRVLEIGCGQGDTTAVLAHLVGEEGFVHGIDVAAADYGSPITLGEATRHLKASKLGAQIQINLATDVIGDEIDFPEPSFDIVVLSHCSWYFQSAEQLAAVLKKARKWGKTLCFAEWDARVTNIEQYPHFLAVLIQAQYEVYKETSISNIRTLFTAEDIKKIIQQTGWEIQKENIIFSPELQDGEWEVDFTIQDYASELMAVDYIPEKLVLLLHSEILILKEAIQKNAIKPMSTYVLICN</sequence>
<keyword evidence="1" id="KW-0489">Methyltransferase</keyword>
<accession>A0A0M0LF02</accession>
<proteinExistence type="predicted"/>
<dbReference type="PATRIC" id="fig|263475.3.peg.4130"/>
<dbReference type="STRING" id="263475.AMD00_14325"/>
<dbReference type="Proteomes" id="UP000036867">
    <property type="component" value="Unassembled WGS sequence"/>
</dbReference>
<dbReference type="EMBL" id="LILB01000005">
    <property type="protein sequence ID" value="KOO49526.1"/>
    <property type="molecule type" value="Genomic_DNA"/>
</dbReference>
<protein>
    <submittedName>
        <fullName evidence="1">SAM-dependent methyltransferase</fullName>
    </submittedName>
</protein>
<name>A0A0M0LF02_9BACL</name>
<dbReference type="AlphaFoldDB" id="A0A0M0LF02"/>
<keyword evidence="2" id="KW-1185">Reference proteome</keyword>